<organism evidence="2 3">
    <name type="scientific">Rhodovibrio sodomensis</name>
    <dbReference type="NCBI Taxonomy" id="1088"/>
    <lineage>
        <taxon>Bacteria</taxon>
        <taxon>Pseudomonadati</taxon>
        <taxon>Pseudomonadota</taxon>
        <taxon>Alphaproteobacteria</taxon>
        <taxon>Rhodospirillales</taxon>
        <taxon>Rhodovibrionaceae</taxon>
        <taxon>Rhodovibrio</taxon>
    </lineage>
</organism>
<evidence type="ECO:0000313" key="2">
    <source>
        <dbReference type="EMBL" id="MBK1671660.1"/>
    </source>
</evidence>
<dbReference type="Pfam" id="PF13701">
    <property type="entry name" value="DDE_Tnp_1_4"/>
    <property type="match status" value="1"/>
</dbReference>
<protein>
    <submittedName>
        <fullName evidence="2">IS1380 family transposase</fullName>
    </submittedName>
</protein>
<dbReference type="EMBL" id="NRRL01000284">
    <property type="protein sequence ID" value="MBK1671660.1"/>
    <property type="molecule type" value="Genomic_DNA"/>
</dbReference>
<keyword evidence="3" id="KW-1185">Reference proteome</keyword>
<proteinExistence type="predicted"/>
<comment type="caution">
    <text evidence="2">The sequence shown here is derived from an EMBL/GenBank/DDBJ whole genome shotgun (WGS) entry which is preliminary data.</text>
</comment>
<dbReference type="NCBIfam" id="NF033539">
    <property type="entry name" value="transpos_IS1380"/>
    <property type="match status" value="1"/>
</dbReference>
<feature type="domain" description="Transposase DDE" evidence="1">
    <location>
        <begin position="1"/>
        <end position="258"/>
    </location>
</feature>
<gene>
    <name evidence="2" type="ORF">CKO28_27100</name>
</gene>
<evidence type="ECO:0000259" key="1">
    <source>
        <dbReference type="Pfam" id="PF13701"/>
    </source>
</evidence>
<evidence type="ECO:0000313" key="3">
    <source>
        <dbReference type="Proteomes" id="UP001296873"/>
    </source>
</evidence>
<name>A0ABS1DQP4_9PROT</name>
<dbReference type="InterPro" id="IPR047960">
    <property type="entry name" value="Transpos_IS1380"/>
</dbReference>
<sequence>MVTAVLRPGKTPTGAENASILRRVLERLRAAWPDTHILVRGDGHFANPEIMSLLAERANTDFLVGLTGNNRLYEQARPYLDAAAEMHAARCAEAQRMGITPPQATRSYHELSYAAGSWLIAPRVALKAEVMAAGRNPRFVVTSLQHPEPEQLYADLYTARGQDENFIKHWKNDLFAERTSDRSFLANHLRLFYACAAYVLHHALRTQVLAHTELARAEPGTVIVRLFKLAVRVVPKKRRVDLHLSTGCPVKGLLHRASEI</sequence>
<dbReference type="InterPro" id="IPR025668">
    <property type="entry name" value="Tnp_DDE_dom"/>
</dbReference>
<feature type="non-terminal residue" evidence="2">
    <location>
        <position position="260"/>
    </location>
</feature>
<accession>A0ABS1DQP4</accession>
<dbReference type="Proteomes" id="UP001296873">
    <property type="component" value="Unassembled WGS sequence"/>
</dbReference>
<reference evidence="2 3" key="1">
    <citation type="journal article" date="2020" name="Microorganisms">
        <title>Osmotic Adaptation and Compatible Solute Biosynthesis of Phototrophic Bacteria as Revealed from Genome Analyses.</title>
        <authorList>
            <person name="Imhoff J.F."/>
            <person name="Rahn T."/>
            <person name="Kunzel S."/>
            <person name="Keller A."/>
            <person name="Neulinger S.C."/>
        </authorList>
    </citation>
    <scope>NUCLEOTIDE SEQUENCE [LARGE SCALE GENOMIC DNA]</scope>
    <source>
        <strain evidence="2 3">DSM 9895</strain>
    </source>
</reference>